<dbReference type="EMBL" id="BLLF01001304">
    <property type="protein sequence ID" value="GFH18461.1"/>
    <property type="molecule type" value="Genomic_DNA"/>
</dbReference>
<evidence type="ECO:0000313" key="1">
    <source>
        <dbReference type="EMBL" id="GFH18461.1"/>
    </source>
</evidence>
<sequence>MAIVRRWPAYTRPLPPAAGPSLPGALYAATVRADQFGMCAPRIGAHGLCAIAVLASQPTMYVRSVAYLPGLVAKLGLVRWVWPNAGNTQALGTHY</sequence>
<keyword evidence="2" id="KW-1185">Reference proteome</keyword>
<organism evidence="1 2">
    <name type="scientific">Haematococcus lacustris</name>
    <name type="common">Green alga</name>
    <name type="synonym">Haematococcus pluvialis</name>
    <dbReference type="NCBI Taxonomy" id="44745"/>
    <lineage>
        <taxon>Eukaryota</taxon>
        <taxon>Viridiplantae</taxon>
        <taxon>Chlorophyta</taxon>
        <taxon>core chlorophytes</taxon>
        <taxon>Chlorophyceae</taxon>
        <taxon>CS clade</taxon>
        <taxon>Chlamydomonadales</taxon>
        <taxon>Haematococcaceae</taxon>
        <taxon>Haematococcus</taxon>
    </lineage>
</organism>
<protein>
    <submittedName>
        <fullName evidence="1">Uncharacterized protein</fullName>
    </submittedName>
</protein>
<name>A0A699Z8G7_HAELA</name>
<accession>A0A699Z8G7</accession>
<evidence type="ECO:0000313" key="2">
    <source>
        <dbReference type="Proteomes" id="UP000485058"/>
    </source>
</evidence>
<reference evidence="1 2" key="1">
    <citation type="submission" date="2020-02" db="EMBL/GenBank/DDBJ databases">
        <title>Draft genome sequence of Haematococcus lacustris strain NIES-144.</title>
        <authorList>
            <person name="Morimoto D."/>
            <person name="Nakagawa S."/>
            <person name="Yoshida T."/>
            <person name="Sawayama S."/>
        </authorList>
    </citation>
    <scope>NUCLEOTIDE SEQUENCE [LARGE SCALE GENOMIC DNA]</scope>
    <source>
        <strain evidence="1 2">NIES-144</strain>
    </source>
</reference>
<gene>
    <name evidence="1" type="ORF">HaLaN_15273</name>
</gene>
<dbReference type="Proteomes" id="UP000485058">
    <property type="component" value="Unassembled WGS sequence"/>
</dbReference>
<dbReference type="AlphaFoldDB" id="A0A699Z8G7"/>
<proteinExistence type="predicted"/>
<comment type="caution">
    <text evidence="1">The sequence shown here is derived from an EMBL/GenBank/DDBJ whole genome shotgun (WGS) entry which is preliminary data.</text>
</comment>